<organism evidence="2 3">
    <name type="scientific">Trifolium medium</name>
    <dbReference type="NCBI Taxonomy" id="97028"/>
    <lineage>
        <taxon>Eukaryota</taxon>
        <taxon>Viridiplantae</taxon>
        <taxon>Streptophyta</taxon>
        <taxon>Embryophyta</taxon>
        <taxon>Tracheophyta</taxon>
        <taxon>Spermatophyta</taxon>
        <taxon>Magnoliopsida</taxon>
        <taxon>eudicotyledons</taxon>
        <taxon>Gunneridae</taxon>
        <taxon>Pentapetalae</taxon>
        <taxon>rosids</taxon>
        <taxon>fabids</taxon>
        <taxon>Fabales</taxon>
        <taxon>Fabaceae</taxon>
        <taxon>Papilionoideae</taxon>
        <taxon>50 kb inversion clade</taxon>
        <taxon>NPAAA clade</taxon>
        <taxon>Hologalegina</taxon>
        <taxon>IRL clade</taxon>
        <taxon>Trifolieae</taxon>
        <taxon>Trifolium</taxon>
    </lineage>
</organism>
<reference evidence="2 3" key="1">
    <citation type="journal article" date="2018" name="Front. Plant Sci.">
        <title>Red Clover (Trifolium pratense) and Zigzag Clover (T. medium) - A Picture of Genomic Similarities and Differences.</title>
        <authorList>
            <person name="Dluhosova J."/>
            <person name="Istvanek J."/>
            <person name="Nedelnik J."/>
            <person name="Repkova J."/>
        </authorList>
    </citation>
    <scope>NUCLEOTIDE SEQUENCE [LARGE SCALE GENOMIC DNA]</scope>
    <source>
        <strain evidence="3">cv. 10/8</strain>
        <tissue evidence="2">Leaf</tissue>
    </source>
</reference>
<name>A0A392SP94_9FABA</name>
<evidence type="ECO:0000313" key="3">
    <source>
        <dbReference type="Proteomes" id="UP000265520"/>
    </source>
</evidence>
<protein>
    <submittedName>
        <fullName evidence="2">Serrate RNA effector molecule-like protein</fullName>
    </submittedName>
</protein>
<dbReference type="EMBL" id="LXQA010413527">
    <property type="protein sequence ID" value="MCI50242.1"/>
    <property type="molecule type" value="Genomic_DNA"/>
</dbReference>
<feature type="region of interest" description="Disordered" evidence="1">
    <location>
        <begin position="1"/>
        <end position="30"/>
    </location>
</feature>
<accession>A0A392SP94</accession>
<evidence type="ECO:0000256" key="1">
    <source>
        <dbReference type="SAM" id="MobiDB-lite"/>
    </source>
</evidence>
<dbReference type="AlphaFoldDB" id="A0A392SP94"/>
<feature type="non-terminal residue" evidence="2">
    <location>
        <position position="30"/>
    </location>
</feature>
<proteinExistence type="predicted"/>
<dbReference type="Proteomes" id="UP000265520">
    <property type="component" value="Unassembled WGS sequence"/>
</dbReference>
<comment type="caution">
    <text evidence="2">The sequence shown here is derived from an EMBL/GenBank/DDBJ whole genome shotgun (WGS) entry which is preliminary data.</text>
</comment>
<sequence length="30" mass="3294">MTIRSGPHIGGQASMIAVPSAFRPDPRRMR</sequence>
<keyword evidence="3" id="KW-1185">Reference proteome</keyword>
<evidence type="ECO:0000313" key="2">
    <source>
        <dbReference type="EMBL" id="MCI50242.1"/>
    </source>
</evidence>